<dbReference type="GO" id="GO:0003677">
    <property type="term" value="F:DNA binding"/>
    <property type="evidence" value="ECO:0007669"/>
    <property type="project" value="UniProtKB-KW"/>
</dbReference>
<dbReference type="GO" id="GO:0005829">
    <property type="term" value="C:cytosol"/>
    <property type="evidence" value="ECO:0007669"/>
    <property type="project" value="TreeGrafter"/>
</dbReference>
<sequence length="305" mass="32856">MSGPALKTIRSHINAQTLQILLAVEEQGSLTRAAAQVRLVPSAVSRRIAELEATIGTQLLRRTPQGVDFTSAGKSVLARGRRILGEIDALAEELSAFAGGTRGTVRFGGSVFALIDHLSDDLAAFRREFPLVTLELRSRASRDVIAALLKNEIDVGVFASPEVPDGLTAKVYEEDSLALLVPESHTLAKRKSAGLADIADFEIISTPRGTETQRLTADQARRRGLRLRSSVEVSSLDAMVRMAQAGLGVAIFPSRAWEVLGPFRGLQRVPIGEHWARRQILVAMPASTSLASPAGKLFARLASRH</sequence>
<keyword evidence="3" id="KW-0238">DNA-binding</keyword>
<dbReference type="Pfam" id="PF00126">
    <property type="entry name" value="HTH_1"/>
    <property type="match status" value="1"/>
</dbReference>
<dbReference type="AlphaFoldDB" id="A0A6J5CQC6"/>
<protein>
    <submittedName>
        <fullName evidence="6">HTH-type transcriptional regulator GltC</fullName>
    </submittedName>
</protein>
<gene>
    <name evidence="6" type="primary">gltC_11</name>
    <name evidence="6" type="ORF">LMG24238_06714</name>
</gene>
<dbReference type="PANTHER" id="PTHR30419:SF2">
    <property type="entry name" value="LYSR FAMILY TRANSCRIPTIONAL REGULATOR"/>
    <property type="match status" value="1"/>
</dbReference>
<dbReference type="InterPro" id="IPR036390">
    <property type="entry name" value="WH_DNA-bd_sf"/>
</dbReference>
<evidence type="ECO:0000256" key="2">
    <source>
        <dbReference type="ARBA" id="ARBA00023015"/>
    </source>
</evidence>
<dbReference type="SUPFAM" id="SSF53850">
    <property type="entry name" value="Periplasmic binding protein-like II"/>
    <property type="match status" value="1"/>
</dbReference>
<dbReference type="EMBL" id="CADIKC010000014">
    <property type="protein sequence ID" value="CAB3741096.1"/>
    <property type="molecule type" value="Genomic_DNA"/>
</dbReference>
<dbReference type="RefSeq" id="WP_175054189.1">
    <property type="nucleotide sequence ID" value="NZ_CADIKC010000014.1"/>
</dbReference>
<dbReference type="InterPro" id="IPR036388">
    <property type="entry name" value="WH-like_DNA-bd_sf"/>
</dbReference>
<dbReference type="GeneID" id="97045287"/>
<dbReference type="Pfam" id="PF03466">
    <property type="entry name" value="LysR_substrate"/>
    <property type="match status" value="1"/>
</dbReference>
<dbReference type="GO" id="GO:0003700">
    <property type="term" value="F:DNA-binding transcription factor activity"/>
    <property type="evidence" value="ECO:0007669"/>
    <property type="project" value="InterPro"/>
</dbReference>
<evidence type="ECO:0000256" key="4">
    <source>
        <dbReference type="ARBA" id="ARBA00023163"/>
    </source>
</evidence>
<evidence type="ECO:0000256" key="1">
    <source>
        <dbReference type="ARBA" id="ARBA00009437"/>
    </source>
</evidence>
<comment type="similarity">
    <text evidence="1">Belongs to the LysR transcriptional regulatory family.</text>
</comment>
<dbReference type="PROSITE" id="PS50931">
    <property type="entry name" value="HTH_LYSR"/>
    <property type="match status" value="1"/>
</dbReference>
<dbReference type="InterPro" id="IPR000847">
    <property type="entry name" value="LysR_HTH_N"/>
</dbReference>
<dbReference type="SUPFAM" id="SSF46785">
    <property type="entry name" value="Winged helix' DNA-binding domain"/>
    <property type="match status" value="1"/>
</dbReference>
<accession>A0A6J5CQC6</accession>
<evidence type="ECO:0000256" key="3">
    <source>
        <dbReference type="ARBA" id="ARBA00023125"/>
    </source>
</evidence>
<dbReference type="PANTHER" id="PTHR30419">
    <property type="entry name" value="HTH-TYPE TRANSCRIPTIONAL REGULATOR YBHD"/>
    <property type="match status" value="1"/>
</dbReference>
<feature type="domain" description="HTH lysR-type" evidence="5">
    <location>
        <begin position="13"/>
        <end position="70"/>
    </location>
</feature>
<dbReference type="Proteomes" id="UP000494255">
    <property type="component" value="Unassembled WGS sequence"/>
</dbReference>
<dbReference type="InterPro" id="IPR005119">
    <property type="entry name" value="LysR_subst-bd"/>
</dbReference>
<proteinExistence type="inferred from homology"/>
<evidence type="ECO:0000313" key="6">
    <source>
        <dbReference type="EMBL" id="CAB3741096.1"/>
    </source>
</evidence>
<evidence type="ECO:0000313" key="7">
    <source>
        <dbReference type="Proteomes" id="UP000494255"/>
    </source>
</evidence>
<dbReference type="Gene3D" id="3.40.190.290">
    <property type="match status" value="1"/>
</dbReference>
<dbReference type="InterPro" id="IPR050950">
    <property type="entry name" value="HTH-type_LysR_regulators"/>
</dbReference>
<dbReference type="Gene3D" id="1.10.10.10">
    <property type="entry name" value="Winged helix-like DNA-binding domain superfamily/Winged helix DNA-binding domain"/>
    <property type="match status" value="1"/>
</dbReference>
<organism evidence="6 7">
    <name type="scientific">Paraburkholderia sediminicola</name>
    <dbReference type="NCBI Taxonomy" id="458836"/>
    <lineage>
        <taxon>Bacteria</taxon>
        <taxon>Pseudomonadati</taxon>
        <taxon>Pseudomonadota</taxon>
        <taxon>Betaproteobacteria</taxon>
        <taxon>Burkholderiales</taxon>
        <taxon>Burkholderiaceae</taxon>
        <taxon>Paraburkholderia</taxon>
    </lineage>
</organism>
<keyword evidence="7" id="KW-1185">Reference proteome</keyword>
<reference evidence="6 7" key="1">
    <citation type="submission" date="2020-04" db="EMBL/GenBank/DDBJ databases">
        <authorList>
            <person name="De Canck E."/>
        </authorList>
    </citation>
    <scope>NUCLEOTIDE SEQUENCE [LARGE SCALE GENOMIC DNA]</scope>
    <source>
        <strain evidence="6 7">LMG 24238</strain>
    </source>
</reference>
<evidence type="ECO:0000259" key="5">
    <source>
        <dbReference type="PROSITE" id="PS50931"/>
    </source>
</evidence>
<keyword evidence="4" id="KW-0804">Transcription</keyword>
<name>A0A6J5CQC6_9BURK</name>
<dbReference type="FunFam" id="1.10.10.10:FF:000001">
    <property type="entry name" value="LysR family transcriptional regulator"/>
    <property type="match status" value="1"/>
</dbReference>
<keyword evidence="2" id="KW-0805">Transcription regulation</keyword>